<proteinExistence type="predicted"/>
<accession>A0A6M1TD01</accession>
<protein>
    <submittedName>
        <fullName evidence="1">Uncharacterized protein</fullName>
    </submittedName>
</protein>
<organism evidence="1 2">
    <name type="scientific">Fodinibius halophilus</name>
    <dbReference type="NCBI Taxonomy" id="1736908"/>
    <lineage>
        <taxon>Bacteria</taxon>
        <taxon>Pseudomonadati</taxon>
        <taxon>Balneolota</taxon>
        <taxon>Balneolia</taxon>
        <taxon>Balneolales</taxon>
        <taxon>Balneolaceae</taxon>
        <taxon>Fodinibius</taxon>
    </lineage>
</organism>
<dbReference type="Proteomes" id="UP000479132">
    <property type="component" value="Unassembled WGS sequence"/>
</dbReference>
<dbReference type="InterPro" id="IPR043749">
    <property type="entry name" value="DUF5694"/>
</dbReference>
<keyword evidence="2" id="KW-1185">Reference proteome</keyword>
<evidence type="ECO:0000313" key="2">
    <source>
        <dbReference type="Proteomes" id="UP000479132"/>
    </source>
</evidence>
<dbReference type="PROSITE" id="PS51257">
    <property type="entry name" value="PROKAR_LIPOPROTEIN"/>
    <property type="match status" value="1"/>
</dbReference>
<sequence>MRYFNVFIFIASIFFLISCNNSKSGNRANNTPTHDQPHPTIPVLNFGTFHMGFTNDANKTEFDEHDRKNQERVHKIAEMLSEFDPTVILVEQEPQYNKQIQKEYKSYVENPDTVFTNPSEIELLAYELGRLSGTERIYGIDHKMGYNYRIGHEINNTVDPEWYNRYYKDPLKHYPSVDLKRDSLSLLKKLQYTNRDRYLDFLIAANTDMLTHAGTDGNFEGADEAAKYYKRNLRMYLNMNRIDLTKEDRVFILMGASHTAFFRDFMSRDPKYRMVNTFDYLK</sequence>
<evidence type="ECO:0000313" key="1">
    <source>
        <dbReference type="EMBL" id="NGP88042.1"/>
    </source>
</evidence>
<gene>
    <name evidence="1" type="ORF">G3569_06725</name>
</gene>
<dbReference type="EMBL" id="JAALLS010000007">
    <property type="protein sequence ID" value="NGP88042.1"/>
    <property type="molecule type" value="Genomic_DNA"/>
</dbReference>
<reference evidence="1 2" key="1">
    <citation type="submission" date="2020-02" db="EMBL/GenBank/DDBJ databases">
        <title>Aliifodinibius halophilus 2W32, complete genome.</title>
        <authorList>
            <person name="Li Y."/>
            <person name="Wu S."/>
        </authorList>
    </citation>
    <scope>NUCLEOTIDE SEQUENCE [LARGE SCALE GENOMIC DNA]</scope>
    <source>
        <strain evidence="1 2">2W32</strain>
    </source>
</reference>
<dbReference type="AlphaFoldDB" id="A0A6M1TD01"/>
<dbReference type="Pfam" id="PF18950">
    <property type="entry name" value="DUF5694"/>
    <property type="match status" value="1"/>
</dbReference>
<comment type="caution">
    <text evidence="1">The sequence shown here is derived from an EMBL/GenBank/DDBJ whole genome shotgun (WGS) entry which is preliminary data.</text>
</comment>
<name>A0A6M1TD01_9BACT</name>